<feature type="domain" description="HMA" evidence="6">
    <location>
        <begin position="11"/>
        <end position="37"/>
    </location>
</feature>
<protein>
    <submittedName>
        <fullName evidence="8">Cation transporter</fullName>
    </submittedName>
</protein>
<evidence type="ECO:0000256" key="5">
    <source>
        <dbReference type="SAM" id="Phobius"/>
    </source>
</evidence>
<evidence type="ECO:0000256" key="1">
    <source>
        <dbReference type="ARBA" id="ARBA00004141"/>
    </source>
</evidence>
<keyword evidence="3 5" id="KW-1133">Transmembrane helix</keyword>
<dbReference type="Pfam" id="PF07291">
    <property type="entry name" value="MauE"/>
    <property type="match status" value="1"/>
</dbReference>
<dbReference type="InterPro" id="IPR036163">
    <property type="entry name" value="HMA_dom_sf"/>
</dbReference>
<dbReference type="GO" id="GO:0046872">
    <property type="term" value="F:metal ion binding"/>
    <property type="evidence" value="ECO:0007669"/>
    <property type="project" value="InterPro"/>
</dbReference>
<feature type="transmembrane region" description="Helical" evidence="5">
    <location>
        <begin position="157"/>
        <end position="175"/>
    </location>
</feature>
<dbReference type="Proteomes" id="UP000600139">
    <property type="component" value="Unassembled WGS sequence"/>
</dbReference>
<dbReference type="EMBL" id="JAENIK010000011">
    <property type="protein sequence ID" value="MBK1816930.1"/>
    <property type="molecule type" value="Genomic_DNA"/>
</dbReference>
<feature type="transmembrane region" description="Helical" evidence="5">
    <location>
        <begin position="92"/>
        <end position="113"/>
    </location>
</feature>
<dbReference type="Pfam" id="PF00403">
    <property type="entry name" value="HMA"/>
    <property type="match status" value="1"/>
</dbReference>
<dbReference type="InterPro" id="IPR006121">
    <property type="entry name" value="HMA_dom"/>
</dbReference>
<dbReference type="AlphaFoldDB" id="A0A934R7L9"/>
<feature type="domain" description="Methylamine utilisation protein MauE" evidence="7">
    <location>
        <begin position="116"/>
        <end position="240"/>
    </location>
</feature>
<feature type="transmembrane region" description="Helical" evidence="5">
    <location>
        <begin position="119"/>
        <end position="136"/>
    </location>
</feature>
<dbReference type="InterPro" id="IPR009908">
    <property type="entry name" value="Methylamine_util_MauE"/>
</dbReference>
<gene>
    <name evidence="8" type="ORF">JIN84_14990</name>
</gene>
<comment type="subcellular location">
    <subcellularLocation>
        <location evidence="1">Membrane</location>
        <topology evidence="1">Multi-pass membrane protein</topology>
    </subcellularLocation>
</comment>
<evidence type="ECO:0000259" key="7">
    <source>
        <dbReference type="Pfam" id="PF07291"/>
    </source>
</evidence>
<keyword evidence="2 5" id="KW-0812">Transmembrane</keyword>
<organism evidence="8 9">
    <name type="scientific">Luteolibacter yonseiensis</name>
    <dbReference type="NCBI Taxonomy" id="1144680"/>
    <lineage>
        <taxon>Bacteria</taxon>
        <taxon>Pseudomonadati</taxon>
        <taxon>Verrucomicrobiota</taxon>
        <taxon>Verrucomicrobiia</taxon>
        <taxon>Verrucomicrobiales</taxon>
        <taxon>Verrucomicrobiaceae</taxon>
        <taxon>Luteolibacter</taxon>
    </lineage>
</organism>
<evidence type="ECO:0000256" key="3">
    <source>
        <dbReference type="ARBA" id="ARBA00022989"/>
    </source>
</evidence>
<evidence type="ECO:0000313" key="9">
    <source>
        <dbReference type="Proteomes" id="UP000600139"/>
    </source>
</evidence>
<dbReference type="GO" id="GO:0016020">
    <property type="term" value="C:membrane"/>
    <property type="evidence" value="ECO:0007669"/>
    <property type="project" value="UniProtKB-SubCell"/>
</dbReference>
<keyword evidence="9" id="KW-1185">Reference proteome</keyword>
<accession>A0A934R7L9</accession>
<proteinExistence type="predicted"/>
<reference evidence="8" key="1">
    <citation type="submission" date="2021-01" db="EMBL/GenBank/DDBJ databases">
        <title>Modified the classification status of verrucomicrobia.</title>
        <authorList>
            <person name="Feng X."/>
        </authorList>
    </citation>
    <scope>NUCLEOTIDE SEQUENCE</scope>
    <source>
        <strain evidence="8">JCM 18052</strain>
    </source>
</reference>
<evidence type="ECO:0000313" key="8">
    <source>
        <dbReference type="EMBL" id="MBK1816930.1"/>
    </source>
</evidence>
<keyword evidence="4 5" id="KW-0472">Membrane</keyword>
<feature type="transmembrane region" description="Helical" evidence="5">
    <location>
        <begin position="223"/>
        <end position="241"/>
    </location>
</feature>
<comment type="caution">
    <text evidence="8">The sequence shown here is derived from an EMBL/GenBank/DDBJ whole genome shotgun (WGS) entry which is preliminary data.</text>
</comment>
<name>A0A934R7L9_9BACT</name>
<dbReference type="CDD" id="cd00371">
    <property type="entry name" value="HMA"/>
    <property type="match status" value="1"/>
</dbReference>
<feature type="transmembrane region" description="Helical" evidence="5">
    <location>
        <begin position="181"/>
        <end position="202"/>
    </location>
</feature>
<dbReference type="RefSeq" id="WP_200351853.1">
    <property type="nucleotide sequence ID" value="NZ_BAABHZ010000006.1"/>
</dbReference>
<evidence type="ECO:0000259" key="6">
    <source>
        <dbReference type="Pfam" id="PF00403"/>
    </source>
</evidence>
<dbReference type="GO" id="GO:0030416">
    <property type="term" value="P:methylamine metabolic process"/>
    <property type="evidence" value="ECO:0007669"/>
    <property type="project" value="InterPro"/>
</dbReference>
<dbReference type="Gene3D" id="3.30.70.100">
    <property type="match status" value="1"/>
</dbReference>
<evidence type="ECO:0000256" key="2">
    <source>
        <dbReference type="ARBA" id="ARBA00022692"/>
    </source>
</evidence>
<sequence>MAITTKRSLTGMTCGNCAAKVEKRLAAHPEIESATVTIQPPQATLSSTRELGTGELNTWLAPLEKYRFVEEAAAAPPASVLPAPSATTYKPLLILLGYLLSVPAGVLVAAGGWDTMLAMRWFMGGFFIAFSFFKMLDLRGFSDAYRSYDLVAKAWPGYGFVYPFVELGLGLSYIANLNPWMVNLVTAVVMAVSLAGVLQAVFSKRAIRCACLGTVFQLPMSTVTIIEDGLMLGMAVVMLAMV</sequence>
<evidence type="ECO:0000256" key="4">
    <source>
        <dbReference type="ARBA" id="ARBA00023136"/>
    </source>
</evidence>
<dbReference type="SUPFAM" id="SSF55008">
    <property type="entry name" value="HMA, heavy metal-associated domain"/>
    <property type="match status" value="1"/>
</dbReference>